<dbReference type="AlphaFoldDB" id="A0A163KE47"/>
<sequence length="66" mass="7108">MAMLALDDAAHGSRLTRTDRRQCAAAASGDRWVHESPSGSMRIVVEKMEGGFAEEGLAQARDNDGF</sequence>
<protein>
    <submittedName>
        <fullName evidence="2">Uncharacterized protein</fullName>
    </submittedName>
</protein>
<organism evidence="2 3">
    <name type="scientific">Didymella rabiei</name>
    <name type="common">Chickpea ascochyta blight fungus</name>
    <name type="synonym">Mycosphaerella rabiei</name>
    <dbReference type="NCBI Taxonomy" id="5454"/>
    <lineage>
        <taxon>Eukaryota</taxon>
        <taxon>Fungi</taxon>
        <taxon>Dikarya</taxon>
        <taxon>Ascomycota</taxon>
        <taxon>Pezizomycotina</taxon>
        <taxon>Dothideomycetes</taxon>
        <taxon>Pleosporomycetidae</taxon>
        <taxon>Pleosporales</taxon>
        <taxon>Pleosporineae</taxon>
        <taxon>Didymellaceae</taxon>
        <taxon>Ascochyta</taxon>
    </lineage>
</organism>
<proteinExistence type="predicted"/>
<evidence type="ECO:0000313" key="2">
    <source>
        <dbReference type="EMBL" id="KZM26939.1"/>
    </source>
</evidence>
<feature type="compositionally biased region" description="Basic and acidic residues" evidence="1">
    <location>
        <begin position="8"/>
        <end position="22"/>
    </location>
</feature>
<evidence type="ECO:0000256" key="1">
    <source>
        <dbReference type="SAM" id="MobiDB-lite"/>
    </source>
</evidence>
<dbReference type="EMBL" id="JYNV01000083">
    <property type="protein sequence ID" value="KZM26939.1"/>
    <property type="molecule type" value="Genomic_DNA"/>
</dbReference>
<dbReference type="Proteomes" id="UP000076837">
    <property type="component" value="Unassembled WGS sequence"/>
</dbReference>
<gene>
    <name evidence="2" type="ORF">ST47_g1875</name>
</gene>
<reference evidence="2 3" key="1">
    <citation type="journal article" date="2016" name="Sci. Rep.">
        <title>Draft genome sequencing and secretome analysis of fungal phytopathogen Ascochyta rabiei provides insight into the necrotrophic effector repertoire.</title>
        <authorList>
            <person name="Verma S."/>
            <person name="Gazara R.K."/>
            <person name="Nizam S."/>
            <person name="Parween S."/>
            <person name="Chattopadhyay D."/>
            <person name="Verma P.K."/>
        </authorList>
    </citation>
    <scope>NUCLEOTIDE SEQUENCE [LARGE SCALE GENOMIC DNA]</scope>
    <source>
        <strain evidence="2 3">ArDII</strain>
    </source>
</reference>
<feature type="region of interest" description="Disordered" evidence="1">
    <location>
        <begin position="1"/>
        <end position="36"/>
    </location>
</feature>
<accession>A0A163KE47</accession>
<comment type="caution">
    <text evidence="2">The sequence shown here is derived from an EMBL/GenBank/DDBJ whole genome shotgun (WGS) entry which is preliminary data.</text>
</comment>
<name>A0A163KE47_DIDRA</name>
<keyword evidence="3" id="KW-1185">Reference proteome</keyword>
<evidence type="ECO:0000313" key="3">
    <source>
        <dbReference type="Proteomes" id="UP000076837"/>
    </source>
</evidence>